<dbReference type="GO" id="GO:0016192">
    <property type="term" value="P:vesicle-mediated transport"/>
    <property type="evidence" value="ECO:0000318"/>
    <property type="project" value="GO_Central"/>
</dbReference>
<dbReference type="SMR" id="A2FPX6"/>
<reference evidence="6" key="1">
    <citation type="submission" date="2006-10" db="EMBL/GenBank/DDBJ databases">
        <authorList>
            <person name="Amadeo P."/>
            <person name="Zhao Q."/>
            <person name="Wortman J."/>
            <person name="Fraser-Liggett C."/>
            <person name="Carlton J."/>
        </authorList>
    </citation>
    <scope>NUCLEOTIDE SEQUENCE</scope>
    <source>
        <strain evidence="6">G3</strain>
    </source>
</reference>
<dbReference type="InterPro" id="IPR006689">
    <property type="entry name" value="Small_GTPase_ARF/SAR"/>
</dbReference>
<dbReference type="Pfam" id="PF00025">
    <property type="entry name" value="Arf"/>
    <property type="match status" value="1"/>
</dbReference>
<sequence>MVGLDGSGKTTILYQLKLGKNITSLQTTGFNLEQFRFGSFKLKIFDIGGFQTIWKHFLYDIKGLIFVVDCSDLNRIEEAKEKLHNILGEDELKDTVLLVFANKQDLPSSLRSDDLQSRLNLRDIKDRPWKVQECCATTGYGIKEGFEWFCYKINHII</sequence>
<dbReference type="GO" id="GO:0005737">
    <property type="term" value="C:cytoplasm"/>
    <property type="evidence" value="ECO:0000318"/>
    <property type="project" value="GO_Central"/>
</dbReference>
<dbReference type="VEuPathDB" id="TrichDB:TVAGG3_0089120"/>
<comment type="similarity">
    <text evidence="1">Belongs to the small GTPase superfamily. Arf family.</text>
</comment>
<dbReference type="FunFam" id="3.40.50.300:FF:001166">
    <property type="entry name" value="ADP-ribosylation factor D"/>
    <property type="match status" value="1"/>
</dbReference>
<feature type="binding site" evidence="4">
    <location>
        <begin position="102"/>
        <end position="105"/>
    </location>
    <ligand>
        <name>GTP</name>
        <dbReference type="ChEBI" id="CHEBI:37565"/>
    </ligand>
</feature>
<evidence type="ECO:0000256" key="3">
    <source>
        <dbReference type="ARBA" id="ARBA00023134"/>
    </source>
</evidence>
<dbReference type="SUPFAM" id="SSF52540">
    <property type="entry name" value="P-loop containing nucleoside triphosphate hydrolases"/>
    <property type="match status" value="1"/>
</dbReference>
<dbReference type="SMART" id="SM00177">
    <property type="entry name" value="ARF"/>
    <property type="match status" value="1"/>
</dbReference>
<dbReference type="CDD" id="cd00878">
    <property type="entry name" value="Arf_Arl"/>
    <property type="match status" value="1"/>
</dbReference>
<keyword evidence="5" id="KW-0479">Metal-binding</keyword>
<dbReference type="InterPro" id="IPR027417">
    <property type="entry name" value="P-loop_NTPase"/>
</dbReference>
<feature type="binding site" evidence="4">
    <location>
        <position position="49"/>
    </location>
    <ligand>
        <name>GTP</name>
        <dbReference type="ChEBI" id="CHEBI:37565"/>
    </ligand>
</feature>
<name>A2FPX6_TRIV3</name>
<dbReference type="InterPro" id="IPR005225">
    <property type="entry name" value="Small_GTP-bd"/>
</dbReference>
<dbReference type="KEGG" id="tva:4750753"/>
<dbReference type="InParanoid" id="A2FPX6"/>
<organism evidence="6 7">
    <name type="scientific">Trichomonas vaginalis (strain ATCC PRA-98 / G3)</name>
    <dbReference type="NCBI Taxonomy" id="412133"/>
    <lineage>
        <taxon>Eukaryota</taxon>
        <taxon>Metamonada</taxon>
        <taxon>Parabasalia</taxon>
        <taxon>Trichomonadida</taxon>
        <taxon>Trichomonadidae</taxon>
        <taxon>Trichomonas</taxon>
    </lineage>
</organism>
<dbReference type="RefSeq" id="XP_001305965.1">
    <property type="nucleotide sequence ID" value="XM_001305964.1"/>
</dbReference>
<dbReference type="GO" id="GO:0006886">
    <property type="term" value="P:intracellular protein transport"/>
    <property type="evidence" value="ECO:0000318"/>
    <property type="project" value="GO_Central"/>
</dbReference>
<dbReference type="PANTHER" id="PTHR11711">
    <property type="entry name" value="ADP RIBOSYLATION FACTOR-RELATED"/>
    <property type="match status" value="1"/>
</dbReference>
<dbReference type="NCBIfam" id="TIGR00231">
    <property type="entry name" value="small_GTP"/>
    <property type="match status" value="1"/>
</dbReference>
<evidence type="ECO:0000313" key="6">
    <source>
        <dbReference type="EMBL" id="EAX93035.1"/>
    </source>
</evidence>
<evidence type="ECO:0000256" key="5">
    <source>
        <dbReference type="PIRSR" id="PIRSR606689-2"/>
    </source>
</evidence>
<dbReference type="PROSITE" id="PS51417">
    <property type="entry name" value="ARF"/>
    <property type="match status" value="1"/>
</dbReference>
<keyword evidence="7" id="KW-1185">Reference proteome</keyword>
<proteinExistence type="inferred from homology"/>
<evidence type="ECO:0000256" key="2">
    <source>
        <dbReference type="ARBA" id="ARBA00022741"/>
    </source>
</evidence>
<feature type="binding site" evidence="4">
    <location>
        <begin position="3"/>
        <end position="10"/>
    </location>
    <ligand>
        <name>GTP</name>
        <dbReference type="ChEBI" id="CHEBI:37565"/>
    </ligand>
</feature>
<dbReference type="eggNOG" id="KOG0070">
    <property type="taxonomic scope" value="Eukaryota"/>
</dbReference>
<keyword evidence="2 4" id="KW-0547">Nucleotide-binding</keyword>
<dbReference type="GO" id="GO:0005525">
    <property type="term" value="F:GTP binding"/>
    <property type="evidence" value="ECO:0000318"/>
    <property type="project" value="GO_Central"/>
</dbReference>
<evidence type="ECO:0000256" key="1">
    <source>
        <dbReference type="ARBA" id="ARBA00010290"/>
    </source>
</evidence>
<dbReference type="OMA" id="VQECCAT"/>
<dbReference type="GO" id="GO:0003924">
    <property type="term" value="F:GTPase activity"/>
    <property type="evidence" value="ECO:0007669"/>
    <property type="project" value="InterPro"/>
</dbReference>
<evidence type="ECO:0000256" key="4">
    <source>
        <dbReference type="PIRSR" id="PIRSR606689-1"/>
    </source>
</evidence>
<dbReference type="SMART" id="SM00178">
    <property type="entry name" value="SAR"/>
    <property type="match status" value="1"/>
</dbReference>
<feature type="binding site" evidence="5">
    <location>
        <position position="27"/>
    </location>
    <ligand>
        <name>Mg(2+)</name>
        <dbReference type="ChEBI" id="CHEBI:18420"/>
    </ligand>
</feature>
<dbReference type="AlphaFoldDB" id="A2FPX6"/>
<dbReference type="InterPro" id="IPR024156">
    <property type="entry name" value="Small_GTPase_ARF"/>
</dbReference>
<keyword evidence="3 4" id="KW-0342">GTP-binding</keyword>
<reference evidence="6" key="2">
    <citation type="journal article" date="2007" name="Science">
        <title>Draft genome sequence of the sexually transmitted pathogen Trichomonas vaginalis.</title>
        <authorList>
            <person name="Carlton J.M."/>
            <person name="Hirt R.P."/>
            <person name="Silva J.C."/>
            <person name="Delcher A.L."/>
            <person name="Schatz M."/>
            <person name="Zhao Q."/>
            <person name="Wortman J.R."/>
            <person name="Bidwell S.L."/>
            <person name="Alsmark U.C.M."/>
            <person name="Besteiro S."/>
            <person name="Sicheritz-Ponten T."/>
            <person name="Noel C.J."/>
            <person name="Dacks J.B."/>
            <person name="Foster P.G."/>
            <person name="Simillion C."/>
            <person name="Van de Peer Y."/>
            <person name="Miranda-Saavedra D."/>
            <person name="Barton G.J."/>
            <person name="Westrop G.D."/>
            <person name="Mueller S."/>
            <person name="Dessi D."/>
            <person name="Fiori P.L."/>
            <person name="Ren Q."/>
            <person name="Paulsen I."/>
            <person name="Zhang H."/>
            <person name="Bastida-Corcuera F.D."/>
            <person name="Simoes-Barbosa A."/>
            <person name="Brown M.T."/>
            <person name="Hayes R.D."/>
            <person name="Mukherjee M."/>
            <person name="Okumura C.Y."/>
            <person name="Schneider R."/>
            <person name="Smith A.J."/>
            <person name="Vanacova S."/>
            <person name="Villalvazo M."/>
            <person name="Haas B.J."/>
            <person name="Pertea M."/>
            <person name="Feldblyum T.V."/>
            <person name="Utterback T.R."/>
            <person name="Shu C.L."/>
            <person name="Osoegawa K."/>
            <person name="de Jong P.J."/>
            <person name="Hrdy I."/>
            <person name="Horvathova L."/>
            <person name="Zubacova Z."/>
            <person name="Dolezal P."/>
            <person name="Malik S.B."/>
            <person name="Logsdon J.M. Jr."/>
            <person name="Henze K."/>
            <person name="Gupta A."/>
            <person name="Wang C.C."/>
            <person name="Dunne R.L."/>
            <person name="Upcroft J.A."/>
            <person name="Upcroft P."/>
            <person name="White O."/>
            <person name="Salzberg S.L."/>
            <person name="Tang P."/>
            <person name="Chiu C.-H."/>
            <person name="Lee Y.-S."/>
            <person name="Embley T.M."/>
            <person name="Coombs G.H."/>
            <person name="Mottram J.C."/>
            <person name="Tachezy J."/>
            <person name="Fraser-Liggett C.M."/>
            <person name="Johnson P.J."/>
        </authorList>
    </citation>
    <scope>NUCLEOTIDE SEQUENCE [LARGE SCALE GENOMIC DNA]</scope>
    <source>
        <strain evidence="6">G3</strain>
    </source>
</reference>
<gene>
    <name evidence="6" type="ORF">TVAG_255160</name>
</gene>
<dbReference type="Gene3D" id="3.40.50.300">
    <property type="entry name" value="P-loop containing nucleotide triphosphate hydrolases"/>
    <property type="match status" value="1"/>
</dbReference>
<keyword evidence="5" id="KW-0460">Magnesium</keyword>
<dbReference type="VEuPathDB" id="TrichDB:TVAG_255160"/>
<dbReference type="Proteomes" id="UP000001542">
    <property type="component" value="Unassembled WGS sequence"/>
</dbReference>
<dbReference type="OrthoDB" id="2011769at2759"/>
<dbReference type="STRING" id="5722.A2FPX6"/>
<evidence type="ECO:0000313" key="7">
    <source>
        <dbReference type="Proteomes" id="UP000001542"/>
    </source>
</evidence>
<dbReference type="EMBL" id="DS113933">
    <property type="protein sequence ID" value="EAX93035.1"/>
    <property type="molecule type" value="Genomic_DNA"/>
</dbReference>
<protein>
    <submittedName>
        <fullName evidence="6">Small GTP-binding protein, putative</fullName>
    </submittedName>
</protein>
<accession>A2FPX6</accession>
<dbReference type="GO" id="GO:0046872">
    <property type="term" value="F:metal ion binding"/>
    <property type="evidence" value="ECO:0007669"/>
    <property type="project" value="UniProtKB-KW"/>
</dbReference>
<feature type="binding site" evidence="5">
    <location>
        <position position="10"/>
    </location>
    <ligand>
        <name>Mg(2+)</name>
        <dbReference type="ChEBI" id="CHEBI:18420"/>
    </ligand>
</feature>